<dbReference type="SMART" id="SM00060">
    <property type="entry name" value="FN3"/>
    <property type="match status" value="1"/>
</dbReference>
<dbReference type="InterPro" id="IPR003598">
    <property type="entry name" value="Ig_sub2"/>
</dbReference>
<evidence type="ECO:0000256" key="8">
    <source>
        <dbReference type="SAM" id="SignalP"/>
    </source>
</evidence>
<feature type="signal peptide" evidence="8">
    <location>
        <begin position="1"/>
        <end position="15"/>
    </location>
</feature>
<protein>
    <recommendedName>
        <fullName evidence="13">HMCN</fullName>
    </recommendedName>
</protein>
<dbReference type="Pfam" id="PF13927">
    <property type="entry name" value="Ig_3"/>
    <property type="match status" value="2"/>
</dbReference>
<feature type="compositionally biased region" description="Polar residues" evidence="6">
    <location>
        <begin position="1253"/>
        <end position="1269"/>
    </location>
</feature>
<gene>
    <name evidence="11" type="ORF">MCOR_14788</name>
</gene>
<feature type="domain" description="Ig-like" evidence="9">
    <location>
        <begin position="247"/>
        <end position="330"/>
    </location>
</feature>
<keyword evidence="3" id="KW-1015">Disulfide bond</keyword>
<dbReference type="SUPFAM" id="SSF49265">
    <property type="entry name" value="Fibronectin type III"/>
    <property type="match status" value="1"/>
</dbReference>
<sequence>MLFATQLIIYWQADAQTASMYPPAPAYVDIQQQRTFMCKTSVQSNWRSTSFYDETNSGGVPSVGLFFKDADGSCRISAVSYSKYNASCESTKGEYNLTILSVDENHHNRFIRCKAQFGDGTGSDVYANASTVIYVRVPINGILISNTTITSDVTRDITIECRVLSRPAASISWIIINSEGAIQNVSLASSKTVTSNVSGMTVTSKLTYRFKASDNGAFLYCSADNTISSRNSSRVNLNIYYPPLNNPVIQQTPNGSINVGDVVVLTCSVSGGFPLAVLIWNCSGNATNNTSGNTVFYSIGFMLTSQDNGKTCSCSATHPVTAYRPQVHIMLNVYFPPKEFPVIRQIPDGPVLTGNLMSLICTVNGGNPLATLTWNCTGKMSTNSSQTTSISSIELPVTKLNHGMVCTCSASHNTDNYKQTVHHMLNIIFPPDEMPKIRQDISGPIDTGTSVKLICSVTGGNPLGTLSWDCAGINSNTSTEIKAVSEVEFTVDKNYNGRICSCSATHPVATYRPHTEHELVVYFPPGKPNLIMKPDMPWFIGNTTEVQCSSTKGNPESTFEWKTDDMVLNINVSELTIGPLTKHDNMKTITCTVSNEYTKRQSMILTSNGIPLNVEYFPEITIDTSPVYIMEGNNATIVCSARGNPVPQVQWFQLDHNITEHQINRSALHVLNVDRLLDGLLYTCKAMSSSTRYGCLTSENTTKAIVYFHSLRRDVLPFVVHLHSPNITNLEVLNGQTVSENEAVTLRCEVDSNPAPTITWRFGSNQTTLQKQDDVSSSNYIIPKIKCLHMGTYQCQAANKINGTTSTDIKDIAVYVTCSPRLDTRYQGVPKIVAVEENGDLNLTVYLIAYPTPTIRWIHNDVIDSVLALTGNVYVSNLHLPHLKQSMFGEYTVHAVNAAGNLFVHVHVVPKGKPTPPSNVFVVCKSTAATIFWKPEFDGGDKQTFMVKYWKTFDGTNILTATPVTDLAGQFVIKQLVPGSNYSFVVQTSNIYGTSNATLLTCETDVKDIVTLKEEQKLFSDVTIATIGVAGVLFVVIILVTVFIIIPFYRRKVNKDTDGSQFLRRECLNPGRKVPVQSVINNTYDSVHLDLQYESLRDDAVVSTKGNQSRPVCKKADPVRVKGTYYNEPPSPPDIKNIKRRRNEVPNHTEQHGAYANQTALADLPTGQSTVRFLFKRMVVHVCECTVFAYRKPTVNTISESNTQVYESMKDDRTCDKSSKSQKGKKTITNKLSDSKGNLYESMKDRTCEISPKSVSGRQKKVANSTKNGTELYESMKTTTQEQNKSLESMDMYASTLKK</sequence>
<keyword evidence="7" id="KW-0812">Transmembrane</keyword>
<evidence type="ECO:0000256" key="3">
    <source>
        <dbReference type="ARBA" id="ARBA00023157"/>
    </source>
</evidence>
<evidence type="ECO:0000256" key="5">
    <source>
        <dbReference type="ARBA" id="ARBA00023319"/>
    </source>
</evidence>
<feature type="compositionally biased region" description="Polar residues" evidence="6">
    <location>
        <begin position="1276"/>
        <end position="1287"/>
    </location>
</feature>
<dbReference type="InterPro" id="IPR003599">
    <property type="entry name" value="Ig_sub"/>
</dbReference>
<dbReference type="PANTHER" id="PTHR11640">
    <property type="entry name" value="NEPHRIN"/>
    <property type="match status" value="1"/>
</dbReference>
<dbReference type="InterPro" id="IPR013783">
    <property type="entry name" value="Ig-like_fold"/>
</dbReference>
<comment type="subcellular location">
    <subcellularLocation>
        <location evidence="1">Membrane</location>
        <topology evidence="1">Single-pass type I membrane protein</topology>
    </subcellularLocation>
</comment>
<dbReference type="CDD" id="cd00063">
    <property type="entry name" value="FN3"/>
    <property type="match status" value="1"/>
</dbReference>
<dbReference type="EMBL" id="CACVKT020002579">
    <property type="protein sequence ID" value="CAC5378605.1"/>
    <property type="molecule type" value="Genomic_DNA"/>
</dbReference>
<evidence type="ECO:0000256" key="2">
    <source>
        <dbReference type="ARBA" id="ARBA00023136"/>
    </source>
</evidence>
<dbReference type="InterPro" id="IPR036116">
    <property type="entry name" value="FN3_sf"/>
</dbReference>
<dbReference type="InterPro" id="IPR007110">
    <property type="entry name" value="Ig-like_dom"/>
</dbReference>
<dbReference type="GO" id="GO:0005886">
    <property type="term" value="C:plasma membrane"/>
    <property type="evidence" value="ECO:0007669"/>
    <property type="project" value="TreeGrafter"/>
</dbReference>
<feature type="region of interest" description="Disordered" evidence="6">
    <location>
        <begin position="1207"/>
        <end position="1233"/>
    </location>
</feature>
<feature type="domain" description="Ig-like" evidence="9">
    <location>
        <begin position="618"/>
        <end position="702"/>
    </location>
</feature>
<evidence type="ECO:0000256" key="7">
    <source>
        <dbReference type="SAM" id="Phobius"/>
    </source>
</evidence>
<evidence type="ECO:0000313" key="12">
    <source>
        <dbReference type="Proteomes" id="UP000507470"/>
    </source>
</evidence>
<evidence type="ECO:0008006" key="13">
    <source>
        <dbReference type="Google" id="ProtNLM"/>
    </source>
</evidence>
<feature type="region of interest" description="Disordered" evidence="6">
    <location>
        <begin position="1249"/>
        <end position="1299"/>
    </location>
</feature>
<evidence type="ECO:0000256" key="6">
    <source>
        <dbReference type="SAM" id="MobiDB-lite"/>
    </source>
</evidence>
<keyword evidence="12" id="KW-1185">Reference proteome</keyword>
<evidence type="ECO:0000313" key="11">
    <source>
        <dbReference type="EMBL" id="CAC5378605.1"/>
    </source>
</evidence>
<feature type="domain" description="Ig-like" evidence="9">
    <location>
        <begin position="138"/>
        <end position="238"/>
    </location>
</feature>
<dbReference type="GO" id="GO:0098609">
    <property type="term" value="P:cell-cell adhesion"/>
    <property type="evidence" value="ECO:0007669"/>
    <property type="project" value="TreeGrafter"/>
</dbReference>
<dbReference type="Proteomes" id="UP000507470">
    <property type="component" value="Unassembled WGS sequence"/>
</dbReference>
<dbReference type="InterPro" id="IPR036179">
    <property type="entry name" value="Ig-like_dom_sf"/>
</dbReference>
<dbReference type="InterPro" id="IPR051275">
    <property type="entry name" value="Cell_adhesion_signaling"/>
</dbReference>
<feature type="domain" description="Ig-like" evidence="9">
    <location>
        <begin position="528"/>
        <end position="606"/>
    </location>
</feature>
<dbReference type="PROSITE" id="PS50835">
    <property type="entry name" value="IG_LIKE"/>
    <property type="match status" value="7"/>
</dbReference>
<feature type="compositionally biased region" description="Basic and acidic residues" evidence="6">
    <location>
        <begin position="1208"/>
        <end position="1219"/>
    </location>
</feature>
<feature type="domain" description="Ig-like" evidence="9">
    <location>
        <begin position="341"/>
        <end position="422"/>
    </location>
</feature>
<dbReference type="GO" id="GO:0005911">
    <property type="term" value="C:cell-cell junction"/>
    <property type="evidence" value="ECO:0007669"/>
    <property type="project" value="TreeGrafter"/>
</dbReference>
<dbReference type="Gene3D" id="2.60.40.10">
    <property type="entry name" value="Immunoglobulins"/>
    <property type="match status" value="9"/>
</dbReference>
<evidence type="ECO:0000259" key="9">
    <source>
        <dbReference type="PROSITE" id="PS50835"/>
    </source>
</evidence>
<dbReference type="Pfam" id="PF08205">
    <property type="entry name" value="C2-set_2"/>
    <property type="match status" value="2"/>
</dbReference>
<keyword evidence="5" id="KW-0393">Immunoglobulin domain</keyword>
<dbReference type="InterPro" id="IPR003961">
    <property type="entry name" value="FN3_dom"/>
</dbReference>
<name>A0A6J8B420_MYTCO</name>
<dbReference type="SMART" id="SM00408">
    <property type="entry name" value="IGc2"/>
    <property type="match status" value="4"/>
</dbReference>
<feature type="domain" description="Fibronectin type-III" evidence="10">
    <location>
        <begin position="913"/>
        <end position="1009"/>
    </location>
</feature>
<feature type="chain" id="PRO_5027062644" description="HMCN" evidence="8">
    <location>
        <begin position="16"/>
        <end position="1299"/>
    </location>
</feature>
<dbReference type="PROSITE" id="PS50853">
    <property type="entry name" value="FN3"/>
    <property type="match status" value="1"/>
</dbReference>
<keyword evidence="7" id="KW-1133">Transmembrane helix</keyword>
<evidence type="ECO:0000259" key="10">
    <source>
        <dbReference type="PROSITE" id="PS50853"/>
    </source>
</evidence>
<accession>A0A6J8B420</accession>
<dbReference type="SUPFAM" id="SSF48726">
    <property type="entry name" value="Immunoglobulin"/>
    <property type="match status" value="8"/>
</dbReference>
<evidence type="ECO:0000256" key="4">
    <source>
        <dbReference type="ARBA" id="ARBA00023180"/>
    </source>
</evidence>
<dbReference type="OrthoDB" id="6095758at2759"/>
<dbReference type="GO" id="GO:0050839">
    <property type="term" value="F:cell adhesion molecule binding"/>
    <property type="evidence" value="ECO:0007669"/>
    <property type="project" value="TreeGrafter"/>
</dbReference>
<reference evidence="11 12" key="1">
    <citation type="submission" date="2020-06" db="EMBL/GenBank/DDBJ databases">
        <authorList>
            <person name="Li R."/>
            <person name="Bekaert M."/>
        </authorList>
    </citation>
    <scope>NUCLEOTIDE SEQUENCE [LARGE SCALE GENOMIC DNA]</scope>
    <source>
        <strain evidence="12">wild</strain>
    </source>
</reference>
<evidence type="ECO:0000256" key="1">
    <source>
        <dbReference type="ARBA" id="ARBA00004479"/>
    </source>
</evidence>
<proteinExistence type="predicted"/>
<keyword evidence="4" id="KW-0325">Glycoprotein</keyword>
<feature type="transmembrane region" description="Helical" evidence="7">
    <location>
        <begin position="1022"/>
        <end position="1046"/>
    </location>
</feature>
<dbReference type="InterPro" id="IPR013162">
    <property type="entry name" value="CD80_C2-set"/>
</dbReference>
<feature type="domain" description="Ig-like" evidence="9">
    <location>
        <begin position="435"/>
        <end position="520"/>
    </location>
</feature>
<organism evidence="11 12">
    <name type="scientific">Mytilus coruscus</name>
    <name type="common">Sea mussel</name>
    <dbReference type="NCBI Taxonomy" id="42192"/>
    <lineage>
        <taxon>Eukaryota</taxon>
        <taxon>Metazoa</taxon>
        <taxon>Spiralia</taxon>
        <taxon>Lophotrochozoa</taxon>
        <taxon>Mollusca</taxon>
        <taxon>Bivalvia</taxon>
        <taxon>Autobranchia</taxon>
        <taxon>Pteriomorphia</taxon>
        <taxon>Mytilida</taxon>
        <taxon>Mytiloidea</taxon>
        <taxon>Mytilidae</taxon>
        <taxon>Mytilinae</taxon>
        <taxon>Mytilus</taxon>
    </lineage>
</organism>
<keyword evidence="2 7" id="KW-0472">Membrane</keyword>
<keyword evidence="8" id="KW-0732">Signal</keyword>
<feature type="domain" description="Ig-like" evidence="9">
    <location>
        <begin position="725"/>
        <end position="813"/>
    </location>
</feature>
<dbReference type="SMART" id="SM00409">
    <property type="entry name" value="IG"/>
    <property type="match status" value="6"/>
</dbReference>
<dbReference type="PANTHER" id="PTHR11640:SF31">
    <property type="entry name" value="IRREGULAR CHIASM C-ROUGHEST PROTEIN-RELATED"/>
    <property type="match status" value="1"/>
</dbReference>